<comment type="caution">
    <text evidence="1">The sequence shown here is derived from an EMBL/GenBank/DDBJ whole genome shotgun (WGS) entry which is preliminary data.</text>
</comment>
<gene>
    <name evidence="1" type="ORF">NLG97_g8270</name>
</gene>
<dbReference type="EMBL" id="JANAKD010001419">
    <property type="protein sequence ID" value="KAJ3479647.1"/>
    <property type="molecule type" value="Genomic_DNA"/>
</dbReference>
<evidence type="ECO:0000313" key="1">
    <source>
        <dbReference type="EMBL" id="KAJ3479647.1"/>
    </source>
</evidence>
<accession>A0ACC1QLB5</accession>
<dbReference type="Proteomes" id="UP001148737">
    <property type="component" value="Unassembled WGS sequence"/>
</dbReference>
<keyword evidence="2" id="KW-1185">Reference proteome</keyword>
<protein>
    <submittedName>
        <fullName evidence="1">Uncharacterized protein</fullName>
    </submittedName>
</protein>
<evidence type="ECO:0000313" key="2">
    <source>
        <dbReference type="Proteomes" id="UP001148737"/>
    </source>
</evidence>
<organism evidence="1 2">
    <name type="scientific">Lecanicillium saksenae</name>
    <dbReference type="NCBI Taxonomy" id="468837"/>
    <lineage>
        <taxon>Eukaryota</taxon>
        <taxon>Fungi</taxon>
        <taxon>Dikarya</taxon>
        <taxon>Ascomycota</taxon>
        <taxon>Pezizomycotina</taxon>
        <taxon>Sordariomycetes</taxon>
        <taxon>Hypocreomycetidae</taxon>
        <taxon>Hypocreales</taxon>
        <taxon>Cordycipitaceae</taxon>
        <taxon>Lecanicillium</taxon>
    </lineage>
</organism>
<reference evidence="1" key="1">
    <citation type="submission" date="2022-07" db="EMBL/GenBank/DDBJ databases">
        <title>Genome Sequence of Lecanicillium saksenae.</title>
        <authorList>
            <person name="Buettner E."/>
        </authorList>
    </citation>
    <scope>NUCLEOTIDE SEQUENCE</scope>
    <source>
        <strain evidence="1">VT-O1</strain>
    </source>
</reference>
<sequence length="364" mass="40866">MCLPGVDQTERSPQRWHIVAPKVEMCIEDIKSHARLYLFELLQSKSFHRSIDIGSAANLVPPSTTAPKSTLECLPSEILNLIFSCPELSRCDMMAFGLSSTHLWSHFLRSSVGKSDTGMLSGTPLFCIGNYLRSYPKILSELYTDLDDDWMMPLQGVPGRFIPVRAARAWLRETLFESTVLLDDGVFHSWINILHSIKDHGIGYSAMHNIESCLRGMAGEQGVGEAGQKWFLRNLKTHEYVRLEASVEPDETGQDRYDSSPEDEPGAAKITRGEAMTHLVDSRPLVATVESAPWLSLDTGLFFMTMYPNMRTEDGEDGRESPWVGHEFDILSGTQWQSFERDNWTDATAMMIDASVELRPSVLA</sequence>
<name>A0ACC1QLB5_9HYPO</name>
<proteinExistence type="predicted"/>